<protein>
    <recommendedName>
        <fullName evidence="2">GPI ethanolamine phosphate transferase 2 C-terminal domain-containing protein</fullName>
    </recommendedName>
</protein>
<dbReference type="PANTHER" id="PTHR23072">
    <property type="entry name" value="PHOSPHATIDYLINOSITOL GLYCAN-RELATED"/>
    <property type="match status" value="1"/>
</dbReference>
<sequence length="54" mass="5761">GNSNNIGTVDISVGFVGLESYVEAPAIFLTALSTYAGPLLWACHLLCFLSSRRD</sequence>
<comment type="caution">
    <text evidence="3">The sequence shown here is derived from an EMBL/GenBank/DDBJ whole genome shotgun (WGS) entry which is preliminary data.</text>
</comment>
<feature type="transmembrane region" description="Helical" evidence="1">
    <location>
        <begin position="26"/>
        <end position="49"/>
    </location>
</feature>
<keyword evidence="4" id="KW-1185">Reference proteome</keyword>
<feature type="non-terminal residue" evidence="3">
    <location>
        <position position="1"/>
    </location>
</feature>
<organism evidence="3 4">
    <name type="scientific">Cirrhinus mrigala</name>
    <name type="common">Mrigala</name>
    <dbReference type="NCBI Taxonomy" id="683832"/>
    <lineage>
        <taxon>Eukaryota</taxon>
        <taxon>Metazoa</taxon>
        <taxon>Chordata</taxon>
        <taxon>Craniata</taxon>
        <taxon>Vertebrata</taxon>
        <taxon>Euteleostomi</taxon>
        <taxon>Actinopterygii</taxon>
        <taxon>Neopterygii</taxon>
        <taxon>Teleostei</taxon>
        <taxon>Ostariophysi</taxon>
        <taxon>Cypriniformes</taxon>
        <taxon>Cyprinidae</taxon>
        <taxon>Labeoninae</taxon>
        <taxon>Labeonini</taxon>
        <taxon>Cirrhinus</taxon>
    </lineage>
</organism>
<proteinExistence type="predicted"/>
<dbReference type="InterPro" id="IPR045687">
    <property type="entry name" value="PIGG/GPI7_C"/>
</dbReference>
<feature type="non-terminal residue" evidence="3">
    <location>
        <position position="54"/>
    </location>
</feature>
<evidence type="ECO:0000259" key="2">
    <source>
        <dbReference type="Pfam" id="PF19316"/>
    </source>
</evidence>
<evidence type="ECO:0000256" key="1">
    <source>
        <dbReference type="SAM" id="Phobius"/>
    </source>
</evidence>
<keyword evidence="1" id="KW-1133">Transmembrane helix</keyword>
<feature type="domain" description="GPI ethanolamine phosphate transferase 2 C-terminal" evidence="2">
    <location>
        <begin position="1"/>
        <end position="52"/>
    </location>
</feature>
<reference evidence="3 4" key="1">
    <citation type="submission" date="2024-05" db="EMBL/GenBank/DDBJ databases">
        <title>Genome sequencing and assembly of Indian major carp, Cirrhinus mrigala (Hamilton, 1822).</title>
        <authorList>
            <person name="Mohindra V."/>
            <person name="Chowdhury L.M."/>
            <person name="Lal K."/>
            <person name="Jena J.K."/>
        </authorList>
    </citation>
    <scope>NUCLEOTIDE SEQUENCE [LARGE SCALE GENOMIC DNA]</scope>
    <source>
        <strain evidence="3">CM1030</strain>
        <tissue evidence="3">Blood</tissue>
    </source>
</reference>
<evidence type="ECO:0000313" key="3">
    <source>
        <dbReference type="EMBL" id="KAL0176394.1"/>
    </source>
</evidence>
<gene>
    <name evidence="3" type="ORF">M9458_028724</name>
</gene>
<evidence type="ECO:0000313" key="4">
    <source>
        <dbReference type="Proteomes" id="UP001529510"/>
    </source>
</evidence>
<dbReference type="Pfam" id="PF19316">
    <property type="entry name" value="PIGO_PIGG"/>
    <property type="match status" value="1"/>
</dbReference>
<dbReference type="PANTHER" id="PTHR23072:SF0">
    <property type="entry name" value="GPI ETHANOLAMINE PHOSPHATE TRANSFERASE 2"/>
    <property type="match status" value="1"/>
</dbReference>
<keyword evidence="1" id="KW-0812">Transmembrane</keyword>
<accession>A0ABD0PRA1</accession>
<dbReference type="EMBL" id="JAMKFB020000014">
    <property type="protein sequence ID" value="KAL0176394.1"/>
    <property type="molecule type" value="Genomic_DNA"/>
</dbReference>
<name>A0ABD0PRA1_CIRMR</name>
<dbReference type="AlphaFoldDB" id="A0ABD0PRA1"/>
<keyword evidence="1" id="KW-0472">Membrane</keyword>
<dbReference type="InterPro" id="IPR039527">
    <property type="entry name" value="PIGG/GPI7"/>
</dbReference>
<dbReference type="Proteomes" id="UP001529510">
    <property type="component" value="Unassembled WGS sequence"/>
</dbReference>